<dbReference type="EMBL" id="LAZR01020113">
    <property type="protein sequence ID" value="KKL90066.1"/>
    <property type="molecule type" value="Genomic_DNA"/>
</dbReference>
<organism evidence="1">
    <name type="scientific">marine sediment metagenome</name>
    <dbReference type="NCBI Taxonomy" id="412755"/>
    <lineage>
        <taxon>unclassified sequences</taxon>
        <taxon>metagenomes</taxon>
        <taxon>ecological metagenomes</taxon>
    </lineage>
</organism>
<dbReference type="InterPro" id="IPR057195">
    <property type="entry name" value="DUF7873"/>
</dbReference>
<accession>A0A0F9GHM7</accession>
<dbReference type="Pfam" id="PF25283">
    <property type="entry name" value="DUF7873"/>
    <property type="match status" value="1"/>
</dbReference>
<reference evidence="1" key="1">
    <citation type="journal article" date="2015" name="Nature">
        <title>Complex archaea that bridge the gap between prokaryotes and eukaryotes.</title>
        <authorList>
            <person name="Spang A."/>
            <person name="Saw J.H."/>
            <person name="Jorgensen S.L."/>
            <person name="Zaremba-Niedzwiedzka K."/>
            <person name="Martijn J."/>
            <person name="Lind A.E."/>
            <person name="van Eijk R."/>
            <person name="Schleper C."/>
            <person name="Guy L."/>
            <person name="Ettema T.J."/>
        </authorList>
    </citation>
    <scope>NUCLEOTIDE SEQUENCE</scope>
</reference>
<sequence length="258" mass="28813">MAEKKKLLIEVISNASRAEETVNVVLQEGTRTFTSKPEHFMGQLRNYIPAEDDDIGLDGEDSIVVTNVRDKLDYIFKAVIEGIDLNLTKEKTNSVAFADIIVDGTAWAEMVPVNAILSAETRVKRLRSLLLAIPTLEPKETWNATKDNGKAIFKTGVKTKIKTKKVLNFQSVAAATDKHPEQIKDVYTDEKAGVWETTQLSGKISPSTKSKMLSRLDKLSGILQNARERANHTEVLELKFGNKIRDFVMSPLKEDLKV</sequence>
<evidence type="ECO:0000313" key="1">
    <source>
        <dbReference type="EMBL" id="KKL90066.1"/>
    </source>
</evidence>
<comment type="caution">
    <text evidence="1">The sequence shown here is derived from an EMBL/GenBank/DDBJ whole genome shotgun (WGS) entry which is preliminary data.</text>
</comment>
<name>A0A0F9GHM7_9ZZZZ</name>
<proteinExistence type="predicted"/>
<dbReference type="AlphaFoldDB" id="A0A0F9GHM7"/>
<gene>
    <name evidence="1" type="ORF">LCGC14_1908380</name>
</gene>
<protein>
    <submittedName>
        <fullName evidence="1">Uncharacterized protein</fullName>
    </submittedName>
</protein>